<dbReference type="AlphaFoldDB" id="X1A1X5"/>
<evidence type="ECO:0000256" key="2">
    <source>
        <dbReference type="ARBA" id="ARBA00022475"/>
    </source>
</evidence>
<protein>
    <recommendedName>
        <fullName evidence="8">CN hydrolase domain-containing protein</fullName>
    </recommendedName>
</protein>
<dbReference type="InterPro" id="IPR004563">
    <property type="entry name" value="Apolipo_AcylTrfase"/>
</dbReference>
<proteinExistence type="predicted"/>
<dbReference type="GO" id="GO:0042158">
    <property type="term" value="P:lipoprotein biosynthetic process"/>
    <property type="evidence" value="ECO:0007669"/>
    <property type="project" value="InterPro"/>
</dbReference>
<dbReference type="PANTHER" id="PTHR38686:SF1">
    <property type="entry name" value="APOLIPOPROTEIN N-ACYLTRANSFERASE"/>
    <property type="match status" value="1"/>
</dbReference>
<evidence type="ECO:0000256" key="1">
    <source>
        <dbReference type="ARBA" id="ARBA00004651"/>
    </source>
</evidence>
<dbReference type="EMBL" id="BART01002570">
    <property type="protein sequence ID" value="GAG64177.1"/>
    <property type="molecule type" value="Genomic_DNA"/>
</dbReference>
<comment type="subcellular location">
    <subcellularLocation>
        <location evidence="1">Cell membrane</location>
        <topology evidence="1">Multi-pass membrane protein</topology>
    </subcellularLocation>
</comment>
<comment type="caution">
    <text evidence="9">The sequence shown here is derived from an EMBL/GenBank/DDBJ whole genome shotgun (WGS) entry which is preliminary data.</text>
</comment>
<accession>X1A1X5</accession>
<dbReference type="GO" id="GO:0005886">
    <property type="term" value="C:plasma membrane"/>
    <property type="evidence" value="ECO:0007669"/>
    <property type="project" value="UniProtKB-SubCell"/>
</dbReference>
<name>X1A1X5_9ZZZZ</name>
<organism evidence="9">
    <name type="scientific">marine sediment metagenome</name>
    <dbReference type="NCBI Taxonomy" id="412755"/>
    <lineage>
        <taxon>unclassified sequences</taxon>
        <taxon>metagenomes</taxon>
        <taxon>ecological metagenomes</taxon>
    </lineage>
</organism>
<evidence type="ECO:0000256" key="7">
    <source>
        <dbReference type="ARBA" id="ARBA00023315"/>
    </source>
</evidence>
<keyword evidence="5" id="KW-1133">Transmembrane helix</keyword>
<evidence type="ECO:0000259" key="8">
    <source>
        <dbReference type="PROSITE" id="PS50263"/>
    </source>
</evidence>
<dbReference type="Pfam" id="PF00795">
    <property type="entry name" value="CN_hydrolase"/>
    <property type="match status" value="1"/>
</dbReference>
<dbReference type="PROSITE" id="PS50263">
    <property type="entry name" value="CN_HYDROLASE"/>
    <property type="match status" value="1"/>
</dbReference>
<feature type="non-terminal residue" evidence="9">
    <location>
        <position position="1"/>
    </location>
</feature>
<evidence type="ECO:0000256" key="4">
    <source>
        <dbReference type="ARBA" id="ARBA00022692"/>
    </source>
</evidence>
<dbReference type="GO" id="GO:0016410">
    <property type="term" value="F:N-acyltransferase activity"/>
    <property type="evidence" value="ECO:0007669"/>
    <property type="project" value="InterPro"/>
</dbReference>
<dbReference type="NCBIfam" id="TIGR00546">
    <property type="entry name" value="lnt"/>
    <property type="match status" value="1"/>
</dbReference>
<evidence type="ECO:0000313" key="9">
    <source>
        <dbReference type="EMBL" id="GAG64177.1"/>
    </source>
</evidence>
<evidence type="ECO:0000256" key="6">
    <source>
        <dbReference type="ARBA" id="ARBA00023136"/>
    </source>
</evidence>
<dbReference type="Gene3D" id="3.60.110.10">
    <property type="entry name" value="Carbon-nitrogen hydrolase"/>
    <property type="match status" value="1"/>
</dbReference>
<dbReference type="PANTHER" id="PTHR38686">
    <property type="entry name" value="APOLIPOPROTEIN N-ACYLTRANSFERASE"/>
    <property type="match status" value="1"/>
</dbReference>
<evidence type="ECO:0000256" key="3">
    <source>
        <dbReference type="ARBA" id="ARBA00022679"/>
    </source>
</evidence>
<dbReference type="InterPro" id="IPR003010">
    <property type="entry name" value="C-N_Hydrolase"/>
</dbReference>
<dbReference type="SUPFAM" id="SSF56317">
    <property type="entry name" value="Carbon-nitrogen hydrolase"/>
    <property type="match status" value="1"/>
</dbReference>
<keyword evidence="6" id="KW-0472">Membrane</keyword>
<feature type="domain" description="CN hydrolase" evidence="8">
    <location>
        <begin position="1"/>
        <end position="196"/>
    </location>
</feature>
<keyword evidence="3" id="KW-0808">Transferase</keyword>
<keyword evidence="4" id="KW-0812">Transmembrane</keyword>
<reference evidence="9" key="1">
    <citation type="journal article" date="2014" name="Front. Microbiol.">
        <title>High frequency of phylogenetically diverse reductive dehalogenase-homologous genes in deep subseafloor sedimentary metagenomes.</title>
        <authorList>
            <person name="Kawai M."/>
            <person name="Futagami T."/>
            <person name="Toyoda A."/>
            <person name="Takaki Y."/>
            <person name="Nishi S."/>
            <person name="Hori S."/>
            <person name="Arai W."/>
            <person name="Tsubouchi T."/>
            <person name="Morono Y."/>
            <person name="Uchiyama I."/>
            <person name="Ito T."/>
            <person name="Fujiyama A."/>
            <person name="Inagaki F."/>
            <person name="Takami H."/>
        </authorList>
    </citation>
    <scope>NUCLEOTIDE SEQUENCE</scope>
    <source>
        <strain evidence="9">Expedition CK06-06</strain>
    </source>
</reference>
<keyword evidence="2" id="KW-1003">Cell membrane</keyword>
<keyword evidence="7" id="KW-0012">Acyltransferase</keyword>
<dbReference type="InterPro" id="IPR036526">
    <property type="entry name" value="C-N_Hydrolase_sf"/>
</dbReference>
<gene>
    <name evidence="9" type="ORF">S01H4_07742</name>
</gene>
<sequence length="208" mass="23709">VFTEDETDLYFNWTKKLLGEIKTNLLKGVFTKDEEGNLHNSVILLDKKGKLIDIYEKIHPIPFGEFVPARRFIGNIGPLRLLREDVVAGKKYTVFPISQGKIGSIICFESALPQIPRKLRNNGAQILFVVTNDGWFRNSIELEQHFYMGRVRAVENGVYFVQCANTGISGVFAPNGKELDATRKNEACTLTTSVYFMQEQTFYSKCWN</sequence>
<dbReference type="CDD" id="cd07571">
    <property type="entry name" value="ALP_N-acyl_transferase"/>
    <property type="match status" value="1"/>
</dbReference>
<evidence type="ECO:0000256" key="5">
    <source>
        <dbReference type="ARBA" id="ARBA00022989"/>
    </source>
</evidence>